<dbReference type="EMBL" id="GL385401">
    <property type="protein sequence ID" value="EJT70419.1"/>
    <property type="molecule type" value="Genomic_DNA"/>
</dbReference>
<evidence type="ECO:0000256" key="1">
    <source>
        <dbReference type="SAM" id="MobiDB-lite"/>
    </source>
</evidence>
<evidence type="ECO:0000313" key="2">
    <source>
        <dbReference type="EMBL" id="EJT70419.1"/>
    </source>
</evidence>
<sequence>MASGAATGPDEQPAARPKPKATGCKHSAGPSSSCGHEPGVDDQDFKFWDGPKAGPKVTPELAAERLARKAERLARKARSGRASAAAASAAAADAAAAAAAAATAAAAAPETGSSGSGGEPDTRPVMRYCWGQVVGPEPRTWQELLEEDYGDMRAFMKDLDLPRTPDGVAEAEEKLRRYARREARELERLADRQRRGLPYIEGGYPRYANRPRELTAEEQEYIEKWREDKQADKEYRSSVAYMKMMQRRFKEKCARRQAEMKANGEVSMAARPPPRPKTATTDAEKAALRKSIQDRHKVAAMMEAMERGEAGPASAEDEEALRNYNYVRNGYRHVTAAETTKTTKTTETAGACESDLSSSSSDESDWSCLEAYEAARTSGDEQKS</sequence>
<reference evidence="2" key="3">
    <citation type="submission" date="2010-09" db="EMBL/GenBank/DDBJ databases">
        <title>Annotation of Gaeumannomyces graminis var. tritici R3-111a-1.</title>
        <authorList>
            <consortium name="The Broad Institute Genome Sequencing Platform"/>
            <person name="Ma L.-J."/>
            <person name="Dead R."/>
            <person name="Young S.K."/>
            <person name="Zeng Q."/>
            <person name="Gargeya S."/>
            <person name="Fitzgerald M."/>
            <person name="Haas B."/>
            <person name="Abouelleil A."/>
            <person name="Alvarado L."/>
            <person name="Arachchi H.M."/>
            <person name="Berlin A."/>
            <person name="Brown A."/>
            <person name="Chapman S.B."/>
            <person name="Chen Z."/>
            <person name="Dunbar C."/>
            <person name="Freedman E."/>
            <person name="Gearin G."/>
            <person name="Gellesch M."/>
            <person name="Goldberg J."/>
            <person name="Griggs A."/>
            <person name="Gujja S."/>
            <person name="Heiman D."/>
            <person name="Howarth C."/>
            <person name="Larson L."/>
            <person name="Lui A."/>
            <person name="MacDonald P.J.P."/>
            <person name="Mehta T."/>
            <person name="Montmayeur A."/>
            <person name="Murphy C."/>
            <person name="Neiman D."/>
            <person name="Pearson M."/>
            <person name="Priest M."/>
            <person name="Roberts A."/>
            <person name="Saif S."/>
            <person name="Shea T."/>
            <person name="Shenoy N."/>
            <person name="Sisk P."/>
            <person name="Stolte C."/>
            <person name="Sykes S."/>
            <person name="Yandava C."/>
            <person name="Wortman J."/>
            <person name="Nusbaum C."/>
            <person name="Birren B."/>
        </authorList>
    </citation>
    <scope>NUCLEOTIDE SEQUENCE</scope>
    <source>
        <strain evidence="2">R3-111a-1</strain>
    </source>
</reference>
<dbReference type="RefSeq" id="XP_009227597.1">
    <property type="nucleotide sequence ID" value="XM_009229333.1"/>
</dbReference>
<reference evidence="4" key="1">
    <citation type="submission" date="2010-07" db="EMBL/GenBank/DDBJ databases">
        <title>The genome sequence of Gaeumannomyces graminis var. tritici strain R3-111a-1.</title>
        <authorList>
            <consortium name="The Broad Institute Genome Sequencing Platform"/>
            <person name="Ma L.-J."/>
            <person name="Dead R."/>
            <person name="Young S."/>
            <person name="Zeng Q."/>
            <person name="Koehrsen M."/>
            <person name="Alvarado L."/>
            <person name="Berlin A."/>
            <person name="Chapman S.B."/>
            <person name="Chen Z."/>
            <person name="Freedman E."/>
            <person name="Gellesch M."/>
            <person name="Goldberg J."/>
            <person name="Griggs A."/>
            <person name="Gujja S."/>
            <person name="Heilman E.R."/>
            <person name="Heiman D."/>
            <person name="Hepburn T."/>
            <person name="Howarth C."/>
            <person name="Jen D."/>
            <person name="Larson L."/>
            <person name="Mehta T."/>
            <person name="Neiman D."/>
            <person name="Pearson M."/>
            <person name="Roberts A."/>
            <person name="Saif S."/>
            <person name="Shea T."/>
            <person name="Shenoy N."/>
            <person name="Sisk P."/>
            <person name="Stolte C."/>
            <person name="Sykes S."/>
            <person name="Walk T."/>
            <person name="White J."/>
            <person name="Yandava C."/>
            <person name="Haas B."/>
            <person name="Nusbaum C."/>
            <person name="Birren B."/>
        </authorList>
    </citation>
    <scope>NUCLEOTIDE SEQUENCE [LARGE SCALE GENOMIC DNA]</scope>
    <source>
        <strain evidence="4">R3-111a-1</strain>
    </source>
</reference>
<feature type="region of interest" description="Disordered" evidence="1">
    <location>
        <begin position="337"/>
        <end position="366"/>
    </location>
</feature>
<reference evidence="3" key="5">
    <citation type="submission" date="2018-04" db="UniProtKB">
        <authorList>
            <consortium name="EnsemblFungi"/>
        </authorList>
    </citation>
    <scope>IDENTIFICATION</scope>
    <source>
        <strain evidence="3">R3-111a-1</strain>
    </source>
</reference>
<dbReference type="Proteomes" id="UP000006039">
    <property type="component" value="Unassembled WGS sequence"/>
</dbReference>
<organism evidence="2">
    <name type="scientific">Gaeumannomyces tritici (strain R3-111a-1)</name>
    <name type="common">Wheat and barley take-all root rot fungus</name>
    <name type="synonym">Gaeumannomyces graminis var. tritici</name>
    <dbReference type="NCBI Taxonomy" id="644352"/>
    <lineage>
        <taxon>Eukaryota</taxon>
        <taxon>Fungi</taxon>
        <taxon>Dikarya</taxon>
        <taxon>Ascomycota</taxon>
        <taxon>Pezizomycotina</taxon>
        <taxon>Sordariomycetes</taxon>
        <taxon>Sordariomycetidae</taxon>
        <taxon>Magnaporthales</taxon>
        <taxon>Magnaporthaceae</taxon>
        <taxon>Gaeumannomyces</taxon>
    </lineage>
</organism>
<dbReference type="AlphaFoldDB" id="J3PD74"/>
<gene>
    <name evidence="3" type="primary">20351901</name>
    <name evidence="2" type="ORF">GGTG_11443</name>
</gene>
<dbReference type="GeneID" id="20351901"/>
<dbReference type="HOGENOM" id="CLU_719700_0_0_1"/>
<evidence type="ECO:0000313" key="3">
    <source>
        <dbReference type="EnsemblFungi" id="EJT70419"/>
    </source>
</evidence>
<protein>
    <submittedName>
        <fullName evidence="2 3">Uncharacterized protein</fullName>
    </submittedName>
</protein>
<proteinExistence type="predicted"/>
<dbReference type="VEuPathDB" id="FungiDB:GGTG_11443"/>
<feature type="compositionally biased region" description="Basic and acidic residues" evidence="1">
    <location>
        <begin position="62"/>
        <end position="74"/>
    </location>
</feature>
<name>J3PD74_GAET3</name>
<accession>J3PD74</accession>
<dbReference type="EnsemblFungi" id="EJT70419">
    <property type="protein sequence ID" value="EJT70419"/>
    <property type="gene ID" value="GGTG_11443"/>
</dbReference>
<feature type="compositionally biased region" description="Basic and acidic residues" evidence="1">
    <location>
        <begin position="282"/>
        <end position="294"/>
    </location>
</feature>
<evidence type="ECO:0000313" key="4">
    <source>
        <dbReference type="Proteomes" id="UP000006039"/>
    </source>
</evidence>
<feature type="region of interest" description="Disordered" evidence="1">
    <location>
        <begin position="255"/>
        <end position="294"/>
    </location>
</feature>
<reference evidence="2" key="2">
    <citation type="submission" date="2010-07" db="EMBL/GenBank/DDBJ databases">
        <authorList>
            <consortium name="The Broad Institute Genome Sequencing Platform"/>
            <consortium name="Broad Institute Genome Sequencing Center for Infectious Disease"/>
            <person name="Ma L.-J."/>
            <person name="Dead R."/>
            <person name="Young S."/>
            <person name="Zeng Q."/>
            <person name="Koehrsen M."/>
            <person name="Alvarado L."/>
            <person name="Berlin A."/>
            <person name="Chapman S.B."/>
            <person name="Chen Z."/>
            <person name="Freedman E."/>
            <person name="Gellesch M."/>
            <person name="Goldberg J."/>
            <person name="Griggs A."/>
            <person name="Gujja S."/>
            <person name="Heilman E.R."/>
            <person name="Heiman D."/>
            <person name="Hepburn T."/>
            <person name="Howarth C."/>
            <person name="Jen D."/>
            <person name="Larson L."/>
            <person name="Mehta T."/>
            <person name="Neiman D."/>
            <person name="Pearson M."/>
            <person name="Roberts A."/>
            <person name="Saif S."/>
            <person name="Shea T."/>
            <person name="Shenoy N."/>
            <person name="Sisk P."/>
            <person name="Stolte C."/>
            <person name="Sykes S."/>
            <person name="Walk T."/>
            <person name="White J."/>
            <person name="Yandava C."/>
            <person name="Haas B."/>
            <person name="Nusbaum C."/>
            <person name="Birren B."/>
        </authorList>
    </citation>
    <scope>NUCLEOTIDE SEQUENCE</scope>
    <source>
        <strain evidence="2">R3-111a-1</strain>
    </source>
</reference>
<keyword evidence="4" id="KW-1185">Reference proteome</keyword>
<feature type="compositionally biased region" description="Low complexity" evidence="1">
    <location>
        <begin position="80"/>
        <end position="108"/>
    </location>
</feature>
<reference evidence="3" key="4">
    <citation type="journal article" date="2015" name="G3 (Bethesda)">
        <title>Genome sequences of three phytopathogenic species of the Magnaporthaceae family of fungi.</title>
        <authorList>
            <person name="Okagaki L.H."/>
            <person name="Nunes C.C."/>
            <person name="Sailsbery J."/>
            <person name="Clay B."/>
            <person name="Brown D."/>
            <person name="John T."/>
            <person name="Oh Y."/>
            <person name="Young N."/>
            <person name="Fitzgerald M."/>
            <person name="Haas B.J."/>
            <person name="Zeng Q."/>
            <person name="Young S."/>
            <person name="Adiconis X."/>
            <person name="Fan L."/>
            <person name="Levin J.Z."/>
            <person name="Mitchell T.K."/>
            <person name="Okubara P.A."/>
            <person name="Farman M.L."/>
            <person name="Kohn L.M."/>
            <person name="Birren B."/>
            <person name="Ma L.-J."/>
            <person name="Dean R.A."/>
        </authorList>
    </citation>
    <scope>NUCLEOTIDE SEQUENCE</scope>
    <source>
        <strain evidence="3">R3-111a-1</strain>
    </source>
</reference>
<feature type="region of interest" description="Disordered" evidence="1">
    <location>
        <begin position="1"/>
        <end position="123"/>
    </location>
</feature>